<evidence type="ECO:0000259" key="1">
    <source>
        <dbReference type="Pfam" id="PF21294"/>
    </source>
</evidence>
<organism evidence="2 3">
    <name type="scientific">Lottia gigantea</name>
    <name type="common">Giant owl limpet</name>
    <dbReference type="NCBI Taxonomy" id="225164"/>
    <lineage>
        <taxon>Eukaryota</taxon>
        <taxon>Metazoa</taxon>
        <taxon>Spiralia</taxon>
        <taxon>Lophotrochozoa</taxon>
        <taxon>Mollusca</taxon>
        <taxon>Gastropoda</taxon>
        <taxon>Patellogastropoda</taxon>
        <taxon>Lottioidea</taxon>
        <taxon>Lottiidae</taxon>
        <taxon>Lottia</taxon>
    </lineage>
</organism>
<dbReference type="PANTHER" id="PTHR40124">
    <property type="match status" value="1"/>
</dbReference>
<dbReference type="HOGENOM" id="CLU_049744_0_0_1"/>
<dbReference type="GeneID" id="20234698"/>
<dbReference type="CTD" id="20234698"/>
<name>V4AQL7_LOTGI</name>
<dbReference type="OMA" id="ANDWIDS"/>
<dbReference type="OrthoDB" id="10069995at2759"/>
<dbReference type="RefSeq" id="XP_009052193.1">
    <property type="nucleotide sequence ID" value="XM_009053945.1"/>
</dbReference>
<evidence type="ECO:0000313" key="2">
    <source>
        <dbReference type="EMBL" id="ESO97120.1"/>
    </source>
</evidence>
<gene>
    <name evidence="2" type="ORF">LOTGIDRAFT_143482</name>
</gene>
<dbReference type="KEGG" id="lgi:LOTGIDRAFT_143482"/>
<keyword evidence="3" id="KW-1185">Reference proteome</keyword>
<dbReference type="Proteomes" id="UP000030746">
    <property type="component" value="Unassembled WGS sequence"/>
</dbReference>
<accession>V4AQL7</accession>
<feature type="domain" description="Polysaccharide lyase 14" evidence="1">
    <location>
        <begin position="49"/>
        <end position="250"/>
    </location>
</feature>
<dbReference type="PANTHER" id="PTHR40124:SF1">
    <property type="entry name" value="DISAGGREGATASE RELATED REPEAT PROTEIN"/>
    <property type="match status" value="1"/>
</dbReference>
<dbReference type="Gene3D" id="2.60.120.200">
    <property type="match status" value="1"/>
</dbReference>
<dbReference type="InterPro" id="IPR048958">
    <property type="entry name" value="Polysacc_lyase_14"/>
</dbReference>
<reference evidence="2 3" key="1">
    <citation type="journal article" date="2013" name="Nature">
        <title>Insights into bilaterian evolution from three spiralian genomes.</title>
        <authorList>
            <person name="Simakov O."/>
            <person name="Marletaz F."/>
            <person name="Cho S.J."/>
            <person name="Edsinger-Gonzales E."/>
            <person name="Havlak P."/>
            <person name="Hellsten U."/>
            <person name="Kuo D.H."/>
            <person name="Larsson T."/>
            <person name="Lv J."/>
            <person name="Arendt D."/>
            <person name="Savage R."/>
            <person name="Osoegawa K."/>
            <person name="de Jong P."/>
            <person name="Grimwood J."/>
            <person name="Chapman J.A."/>
            <person name="Shapiro H."/>
            <person name="Aerts A."/>
            <person name="Otillar R.P."/>
            <person name="Terry A.Y."/>
            <person name="Boore J.L."/>
            <person name="Grigoriev I.V."/>
            <person name="Lindberg D.R."/>
            <person name="Seaver E.C."/>
            <person name="Weisblat D.A."/>
            <person name="Putnam N.H."/>
            <person name="Rokhsar D.S."/>
        </authorList>
    </citation>
    <scope>NUCLEOTIDE SEQUENCE [LARGE SCALE GENOMIC DNA]</scope>
</reference>
<dbReference type="AlphaFoldDB" id="V4AQL7"/>
<evidence type="ECO:0000313" key="3">
    <source>
        <dbReference type="Proteomes" id="UP000030746"/>
    </source>
</evidence>
<sequence>MRTFSISDILWHKNTFNSQNIHDGFHAIPNLQYNEGSLSVVKDPAGGHGDVIRIYIKKGHYNGIHDHRGAQFYTKVGSPRDSMTLTYDVYFQKGLDFVKGGKLPGLYGGDPGCSGGRHSHDCLSTRFMWRPHGDGEMYAYMPADQANGFCDKKGNDCNDAYGISIGRGSWRFRTGQWDTISQHIHLNSPGHKDGYAIVWHNGKKVLDVRNVNFREHSNLKLEGLYFSVFFGGGSSAWAPTADSHIYFRNFIISKESHLPHLVG</sequence>
<protein>
    <recommendedName>
        <fullName evidence="1">Polysaccharide lyase 14 domain-containing protein</fullName>
    </recommendedName>
</protein>
<dbReference type="Pfam" id="PF21294">
    <property type="entry name" value="Polysacc_lyase_14"/>
    <property type="match status" value="1"/>
</dbReference>
<proteinExistence type="predicted"/>
<dbReference type="EMBL" id="KB201334">
    <property type="protein sequence ID" value="ESO97120.1"/>
    <property type="molecule type" value="Genomic_DNA"/>
</dbReference>